<feature type="domain" description="Galectin" evidence="4">
    <location>
        <begin position="51"/>
        <end position="250"/>
    </location>
</feature>
<evidence type="ECO:0000256" key="1">
    <source>
        <dbReference type="ARBA" id="ARBA00022734"/>
    </source>
</evidence>
<keyword evidence="3" id="KW-1133">Transmembrane helix</keyword>
<keyword evidence="1 2" id="KW-0430">Lectin</keyword>
<dbReference type="SMART" id="SM00276">
    <property type="entry name" value="GLECT"/>
    <property type="match status" value="1"/>
</dbReference>
<comment type="caution">
    <text evidence="5">The sequence shown here is derived from an EMBL/GenBank/DDBJ whole genome shotgun (WGS) entry which is preliminary data.</text>
</comment>
<dbReference type="InterPro" id="IPR001079">
    <property type="entry name" value="Galectin_CRD"/>
</dbReference>
<dbReference type="AlphaFoldDB" id="A0A4C1UM14"/>
<dbReference type="InterPro" id="IPR013320">
    <property type="entry name" value="ConA-like_dom_sf"/>
</dbReference>
<evidence type="ECO:0000313" key="6">
    <source>
        <dbReference type="Proteomes" id="UP000299102"/>
    </source>
</evidence>
<dbReference type="Pfam" id="PF00337">
    <property type="entry name" value="Gal-bind_lectin"/>
    <property type="match status" value="1"/>
</dbReference>
<dbReference type="Gene3D" id="2.60.120.200">
    <property type="match status" value="1"/>
</dbReference>
<accession>A0A4C1UM14</accession>
<dbReference type="GO" id="GO:0016936">
    <property type="term" value="F:galactoside binding"/>
    <property type="evidence" value="ECO:0007669"/>
    <property type="project" value="TreeGrafter"/>
</dbReference>
<dbReference type="SUPFAM" id="SSF49899">
    <property type="entry name" value="Concanavalin A-like lectins/glucanases"/>
    <property type="match status" value="1"/>
</dbReference>
<keyword evidence="3" id="KW-0812">Transmembrane</keyword>
<dbReference type="Proteomes" id="UP000299102">
    <property type="component" value="Unassembled WGS sequence"/>
</dbReference>
<evidence type="ECO:0000259" key="4">
    <source>
        <dbReference type="PROSITE" id="PS51304"/>
    </source>
</evidence>
<dbReference type="EMBL" id="BGZK01000190">
    <property type="protein sequence ID" value="GBP27137.1"/>
    <property type="molecule type" value="Genomic_DNA"/>
</dbReference>
<protein>
    <recommendedName>
        <fullName evidence="2">Galectin</fullName>
    </recommendedName>
</protein>
<dbReference type="CDD" id="cd00070">
    <property type="entry name" value="GLECT"/>
    <property type="match status" value="1"/>
</dbReference>
<feature type="transmembrane region" description="Helical" evidence="3">
    <location>
        <begin position="34"/>
        <end position="56"/>
    </location>
</feature>
<name>A0A4C1UM14_EUMVA</name>
<dbReference type="GO" id="GO:0030246">
    <property type="term" value="F:carbohydrate binding"/>
    <property type="evidence" value="ECO:0007669"/>
    <property type="project" value="UniProtKB-UniRule"/>
</dbReference>
<dbReference type="STRING" id="151549.A0A4C1UM14"/>
<gene>
    <name evidence="5" type="primary">Lgals4</name>
    <name evidence="5" type="ORF">EVAR_15910_1</name>
</gene>
<sequence>MMISSGTYPSKVFHCSAGAPIPVDTRPPGSELRALYLLFCLKFTLLVVVPCVHHIPGGMYPGKMIRVQGSTPPGAYSKCHISLDLSWAIVDLLVRIEMGSWVDHIGKRNSLPDMVIKRPYFHYYQKVHRVIHCTDIMRNYNLYRFAINLQCGPNTDPRDDIALHINFRFPECCVVRNHLSTMSWGPEETAGGLPINRGESFEALILCEPNSIKIALNGIHFCEFIHRLPYQRITHITVDGDVMLTFIGFEGAQSAPPGQYMQPGYAPPAYGAPPPAYGAPGYGPPQALGRSSARVDIELIPTLFASIDHAVSILISVPVSLVSTFKGVDKAVQCI</sequence>
<keyword evidence="3" id="KW-0472">Membrane</keyword>
<evidence type="ECO:0000313" key="5">
    <source>
        <dbReference type="EMBL" id="GBP27137.1"/>
    </source>
</evidence>
<reference evidence="5 6" key="1">
    <citation type="journal article" date="2019" name="Commun. Biol.">
        <title>The bagworm genome reveals a unique fibroin gene that provides high tensile strength.</title>
        <authorList>
            <person name="Kono N."/>
            <person name="Nakamura H."/>
            <person name="Ohtoshi R."/>
            <person name="Tomita M."/>
            <person name="Numata K."/>
            <person name="Arakawa K."/>
        </authorList>
    </citation>
    <scope>NUCLEOTIDE SEQUENCE [LARGE SCALE GENOMIC DNA]</scope>
</reference>
<evidence type="ECO:0000256" key="2">
    <source>
        <dbReference type="RuleBase" id="RU102079"/>
    </source>
</evidence>
<proteinExistence type="predicted"/>
<dbReference type="OrthoDB" id="6251307at2759"/>
<dbReference type="SMART" id="SM00908">
    <property type="entry name" value="Gal-bind_lectin"/>
    <property type="match status" value="1"/>
</dbReference>
<dbReference type="PROSITE" id="PS51304">
    <property type="entry name" value="GALECTIN"/>
    <property type="match status" value="1"/>
</dbReference>
<evidence type="ECO:0000256" key="3">
    <source>
        <dbReference type="SAM" id="Phobius"/>
    </source>
</evidence>
<dbReference type="InterPro" id="IPR044156">
    <property type="entry name" value="Galectin-like"/>
</dbReference>
<dbReference type="PANTHER" id="PTHR11346">
    <property type="entry name" value="GALECTIN"/>
    <property type="match status" value="1"/>
</dbReference>
<organism evidence="5 6">
    <name type="scientific">Eumeta variegata</name>
    <name type="common">Bagworm moth</name>
    <name type="synonym">Eumeta japonica</name>
    <dbReference type="NCBI Taxonomy" id="151549"/>
    <lineage>
        <taxon>Eukaryota</taxon>
        <taxon>Metazoa</taxon>
        <taxon>Ecdysozoa</taxon>
        <taxon>Arthropoda</taxon>
        <taxon>Hexapoda</taxon>
        <taxon>Insecta</taxon>
        <taxon>Pterygota</taxon>
        <taxon>Neoptera</taxon>
        <taxon>Endopterygota</taxon>
        <taxon>Lepidoptera</taxon>
        <taxon>Glossata</taxon>
        <taxon>Ditrysia</taxon>
        <taxon>Tineoidea</taxon>
        <taxon>Psychidae</taxon>
        <taxon>Oiketicinae</taxon>
        <taxon>Eumeta</taxon>
    </lineage>
</organism>
<keyword evidence="6" id="KW-1185">Reference proteome</keyword>
<dbReference type="PANTHER" id="PTHR11346:SF176">
    <property type="entry name" value="32 KDA BETA-GALACTOSIDE-BINDING LECTIN LEC-3"/>
    <property type="match status" value="1"/>
</dbReference>